<feature type="transmembrane region" description="Helical" evidence="15">
    <location>
        <begin position="30"/>
        <end position="49"/>
    </location>
</feature>
<dbReference type="InterPro" id="IPR003856">
    <property type="entry name" value="LPS_length_determ_N"/>
</dbReference>
<dbReference type="PANTHER" id="PTHR32309">
    <property type="entry name" value="TYROSINE-PROTEIN KINASE"/>
    <property type="match status" value="1"/>
</dbReference>
<dbReference type="InterPro" id="IPR050445">
    <property type="entry name" value="Bact_polysacc_biosynth/exp"/>
</dbReference>
<keyword evidence="7" id="KW-0547">Nucleotide-binding</keyword>
<feature type="domain" description="AAA" evidence="17">
    <location>
        <begin position="556"/>
        <end position="676"/>
    </location>
</feature>
<evidence type="ECO:0000256" key="2">
    <source>
        <dbReference type="ARBA" id="ARBA00008883"/>
    </source>
</evidence>
<organism evidence="19 20">
    <name type="scientific">Stenotrophomonas cyclobalanopsidis</name>
    <dbReference type="NCBI Taxonomy" id="2771362"/>
    <lineage>
        <taxon>Bacteria</taxon>
        <taxon>Pseudomonadati</taxon>
        <taxon>Pseudomonadota</taxon>
        <taxon>Gammaproteobacteria</taxon>
        <taxon>Lysobacterales</taxon>
        <taxon>Lysobacteraceae</taxon>
        <taxon>Stenotrophomonas</taxon>
    </lineage>
</organism>
<gene>
    <name evidence="19" type="ORF">FJU31_08635</name>
</gene>
<dbReference type="Gene3D" id="3.40.50.300">
    <property type="entry name" value="P-loop containing nucleotide triphosphate hydrolases"/>
    <property type="match status" value="1"/>
</dbReference>
<keyword evidence="14" id="KW-0175">Coiled coil</keyword>
<dbReference type="NCBIfam" id="TIGR01007">
    <property type="entry name" value="eps_fam"/>
    <property type="match status" value="1"/>
</dbReference>
<reference evidence="19 20" key="1">
    <citation type="journal article" date="2020" name="Antonie Van Leeuwenhoek">
        <title>Stenotrophomonas cyclobalanopsidis sp. nov., isolated from the leaf spot disease of Cyclobalanopsis patelliformis.</title>
        <authorList>
            <person name="Bian D.R."/>
            <person name="Xue H."/>
            <person name="Piao C.G."/>
            <person name="Li Y."/>
        </authorList>
    </citation>
    <scope>NUCLEOTIDE SEQUENCE [LARGE SCALE GENOMIC DNA]</scope>
    <source>
        <strain evidence="19 20">TPQG1-4</strain>
    </source>
</reference>
<evidence type="ECO:0000256" key="12">
    <source>
        <dbReference type="ARBA" id="ARBA00023137"/>
    </source>
</evidence>
<dbReference type="Pfam" id="PF02706">
    <property type="entry name" value="Wzz"/>
    <property type="match status" value="1"/>
</dbReference>
<evidence type="ECO:0000256" key="4">
    <source>
        <dbReference type="ARBA" id="ARBA00022519"/>
    </source>
</evidence>
<evidence type="ECO:0000256" key="8">
    <source>
        <dbReference type="ARBA" id="ARBA00022777"/>
    </source>
</evidence>
<keyword evidence="9" id="KW-0067">ATP-binding</keyword>
<evidence type="ECO:0000313" key="20">
    <source>
        <dbReference type="Proteomes" id="UP000326367"/>
    </source>
</evidence>
<keyword evidence="3" id="KW-1003">Cell membrane</keyword>
<dbReference type="PANTHER" id="PTHR32309:SF32">
    <property type="entry name" value="TYROSINE-PROTEIN KINASE ETK-RELATED"/>
    <property type="match status" value="1"/>
</dbReference>
<evidence type="ECO:0000256" key="11">
    <source>
        <dbReference type="ARBA" id="ARBA00023136"/>
    </source>
</evidence>
<feature type="domain" description="Polysaccharide chain length determinant N-terminal" evidence="16">
    <location>
        <begin position="14"/>
        <end position="107"/>
    </location>
</feature>
<proteinExistence type="inferred from homology"/>
<name>A0ABQ6T1K3_9GAMM</name>
<keyword evidence="11 15" id="KW-0472">Membrane</keyword>
<keyword evidence="8" id="KW-0418">Kinase</keyword>
<evidence type="ECO:0000259" key="18">
    <source>
        <dbReference type="Pfam" id="PF13807"/>
    </source>
</evidence>
<comment type="caution">
    <text evidence="19">The sequence shown here is derived from an EMBL/GenBank/DDBJ whole genome shotgun (WGS) entry which is preliminary data.</text>
</comment>
<feature type="domain" description="Tyrosine-protein kinase G-rich" evidence="18">
    <location>
        <begin position="388"/>
        <end position="469"/>
    </location>
</feature>
<evidence type="ECO:0000313" key="19">
    <source>
        <dbReference type="EMBL" id="KAA8999572.1"/>
    </source>
</evidence>
<dbReference type="InterPro" id="IPR005702">
    <property type="entry name" value="Wzc-like_C"/>
</dbReference>
<evidence type="ECO:0000256" key="3">
    <source>
        <dbReference type="ARBA" id="ARBA00022475"/>
    </source>
</evidence>
<evidence type="ECO:0000256" key="15">
    <source>
        <dbReference type="SAM" id="Phobius"/>
    </source>
</evidence>
<keyword evidence="10 15" id="KW-1133">Transmembrane helix</keyword>
<evidence type="ECO:0000256" key="5">
    <source>
        <dbReference type="ARBA" id="ARBA00022679"/>
    </source>
</evidence>
<evidence type="ECO:0000259" key="17">
    <source>
        <dbReference type="Pfam" id="PF13614"/>
    </source>
</evidence>
<keyword evidence="12" id="KW-0829">Tyrosine-protein kinase</keyword>
<dbReference type="EC" id="2.7.10.2" evidence="19"/>
<dbReference type="InterPro" id="IPR027417">
    <property type="entry name" value="P-loop_NTPase"/>
</dbReference>
<comment type="subcellular location">
    <subcellularLocation>
        <location evidence="1">Cell inner membrane</location>
        <topology evidence="1">Multi-pass membrane protein</topology>
    </subcellularLocation>
</comment>
<evidence type="ECO:0000259" key="16">
    <source>
        <dbReference type="Pfam" id="PF02706"/>
    </source>
</evidence>
<sequence>MKTNPRINLEDGSDELDLRQLLGTLLDNRWWILASTLACFAIAAGYALFAAPIYRADAVVQVESKMPSIPGLTDVSKSLGLGSGAGEATTEIALIKSRAVVGSAVDALNLDVEISPKRFPVVGGFFARRAEAVDPEALSAPVLGISRYGWGGDELKIHRLDVPRSLTEETLTLVAGENGVFSLQGPGGEKILDGRAGQLIKARGVTLEVAELRANPGMRFAVVKRRQLAVINDLQDKIGIAEIGKDSGILGLFYENKDPAAAEAFLRQIALAYVRQNVERNSAEASAQLSFVKEQLPGIRLQVEASQKALSEFQMRENSVDLSLQTKGLLDQGVAVETSIQQLRLQQAEMDRKFTRDHPAYQALMRQIGELEARKNGFQGEVKQLPKAQQELLRLTRDLAVANEMYTVMLSQAQQLDVARAGTVGNVRVVDEARVDDSTPVKPKKSVIVLIGAFAGFLLAVLAILLRQMINRGIEDPALIEELGIPVYASIPASESQAKDSVRGKFRQDGNLHLLAVKDPADLAIEALRSLRTSLHFARLEAKNNIVLISGASPNAGKTFVSTNLATVIAQSGQRVLIIDADMRKGTMHRAFGVAQTPGLSEAIAGTVQVNDVIRSFGPVDGLDFIARGEVPPNPSELLMHPNMTRLLEEVSSRYDLVIVDTPPILAVTDAAILAAQAGTSLLVARFGLNQQKEIALARKRFEQNGAVIRGAIFNAVQKRSTGYYSYGYYEYKSTE</sequence>
<dbReference type="SUPFAM" id="SSF52540">
    <property type="entry name" value="P-loop containing nucleoside triphosphate hydrolases"/>
    <property type="match status" value="1"/>
</dbReference>
<dbReference type="Pfam" id="PF13807">
    <property type="entry name" value="GNVR"/>
    <property type="match status" value="1"/>
</dbReference>
<dbReference type="CDD" id="cd05387">
    <property type="entry name" value="BY-kinase"/>
    <property type="match status" value="1"/>
</dbReference>
<keyword evidence="5 19" id="KW-0808">Transferase</keyword>
<keyword evidence="6 15" id="KW-0812">Transmembrane</keyword>
<comment type="catalytic activity">
    <reaction evidence="13">
        <text>L-tyrosyl-[protein] + ATP = O-phospho-L-tyrosyl-[protein] + ADP + H(+)</text>
        <dbReference type="Rhea" id="RHEA:10596"/>
        <dbReference type="Rhea" id="RHEA-COMP:10136"/>
        <dbReference type="Rhea" id="RHEA-COMP:20101"/>
        <dbReference type="ChEBI" id="CHEBI:15378"/>
        <dbReference type="ChEBI" id="CHEBI:30616"/>
        <dbReference type="ChEBI" id="CHEBI:46858"/>
        <dbReference type="ChEBI" id="CHEBI:61978"/>
        <dbReference type="ChEBI" id="CHEBI:456216"/>
    </reaction>
</comment>
<feature type="coiled-coil region" evidence="14">
    <location>
        <begin position="361"/>
        <end position="405"/>
    </location>
</feature>
<dbReference type="Proteomes" id="UP000326367">
    <property type="component" value="Unassembled WGS sequence"/>
</dbReference>
<feature type="transmembrane region" description="Helical" evidence="15">
    <location>
        <begin position="447"/>
        <end position="466"/>
    </location>
</feature>
<comment type="similarity">
    <text evidence="2">Belongs to the etk/wzc family.</text>
</comment>
<dbReference type="InterPro" id="IPR025669">
    <property type="entry name" value="AAA_dom"/>
</dbReference>
<dbReference type="InterPro" id="IPR032807">
    <property type="entry name" value="GNVR"/>
</dbReference>
<dbReference type="EMBL" id="VYKI01000008">
    <property type="protein sequence ID" value="KAA8999572.1"/>
    <property type="molecule type" value="Genomic_DNA"/>
</dbReference>
<evidence type="ECO:0000256" key="1">
    <source>
        <dbReference type="ARBA" id="ARBA00004429"/>
    </source>
</evidence>
<evidence type="ECO:0000256" key="13">
    <source>
        <dbReference type="ARBA" id="ARBA00053015"/>
    </source>
</evidence>
<evidence type="ECO:0000256" key="7">
    <source>
        <dbReference type="ARBA" id="ARBA00022741"/>
    </source>
</evidence>
<keyword evidence="4" id="KW-0997">Cell inner membrane</keyword>
<accession>A0ABQ6T1K3</accession>
<evidence type="ECO:0000256" key="9">
    <source>
        <dbReference type="ARBA" id="ARBA00022840"/>
    </source>
</evidence>
<dbReference type="Pfam" id="PF13614">
    <property type="entry name" value="AAA_31"/>
    <property type="match status" value="1"/>
</dbReference>
<protein>
    <submittedName>
        <fullName evidence="19">Polysaccharide biosynthesis tyrosine autokinase</fullName>
        <ecNumber evidence="19">2.7.10.2</ecNumber>
    </submittedName>
</protein>
<evidence type="ECO:0000256" key="6">
    <source>
        <dbReference type="ARBA" id="ARBA00022692"/>
    </source>
</evidence>
<evidence type="ECO:0000256" key="10">
    <source>
        <dbReference type="ARBA" id="ARBA00022989"/>
    </source>
</evidence>
<keyword evidence="20" id="KW-1185">Reference proteome</keyword>
<dbReference type="RefSeq" id="WP_150454376.1">
    <property type="nucleotide sequence ID" value="NZ_VYKI01000008.1"/>
</dbReference>
<evidence type="ECO:0000256" key="14">
    <source>
        <dbReference type="SAM" id="Coils"/>
    </source>
</evidence>
<dbReference type="GO" id="GO:0004715">
    <property type="term" value="F:non-membrane spanning protein tyrosine kinase activity"/>
    <property type="evidence" value="ECO:0007669"/>
    <property type="project" value="UniProtKB-EC"/>
</dbReference>
<dbReference type="Pfam" id="PF23607">
    <property type="entry name" value="WZC_N"/>
    <property type="match status" value="1"/>
</dbReference>